<dbReference type="EMBL" id="FUYM01000002">
    <property type="protein sequence ID" value="SKB37137.1"/>
    <property type="molecule type" value="Genomic_DNA"/>
</dbReference>
<dbReference type="OrthoDB" id="2062670at2"/>
<dbReference type="InterPro" id="IPR029058">
    <property type="entry name" value="AB_hydrolase_fold"/>
</dbReference>
<dbReference type="RefSeq" id="WP_079646900.1">
    <property type="nucleotide sequence ID" value="NZ_FUYM01000002.1"/>
</dbReference>
<dbReference type="SUPFAM" id="SSF53474">
    <property type="entry name" value="alpha/beta-Hydrolases"/>
    <property type="match status" value="1"/>
</dbReference>
<name>A0A1T5AQN1_9SPHN</name>
<dbReference type="Proteomes" id="UP000189818">
    <property type="component" value="Unassembled WGS sequence"/>
</dbReference>
<proteinExistence type="predicted"/>
<evidence type="ECO:0000313" key="1">
    <source>
        <dbReference type="EMBL" id="SKB37137.1"/>
    </source>
</evidence>
<reference evidence="2" key="1">
    <citation type="submission" date="2017-02" db="EMBL/GenBank/DDBJ databases">
        <authorList>
            <person name="Varghese N."/>
            <person name="Submissions S."/>
        </authorList>
    </citation>
    <scope>NUCLEOTIDE SEQUENCE [LARGE SCALE GENOMIC DNA]</scope>
    <source>
        <strain evidence="2">UM2</strain>
    </source>
</reference>
<evidence type="ECO:0000313" key="2">
    <source>
        <dbReference type="Proteomes" id="UP000189818"/>
    </source>
</evidence>
<gene>
    <name evidence="1" type="ORF">SAMN06295920_102135</name>
</gene>
<dbReference type="STRING" id="439228.SAMN06295920_102135"/>
<protein>
    <recommendedName>
        <fullName evidence="3">Alpha/beta hydrolase</fullName>
    </recommendedName>
</protein>
<dbReference type="Gene3D" id="3.40.50.1820">
    <property type="entry name" value="alpha/beta hydrolase"/>
    <property type="match status" value="2"/>
</dbReference>
<evidence type="ECO:0008006" key="3">
    <source>
        <dbReference type="Google" id="ProtNLM"/>
    </source>
</evidence>
<dbReference type="AlphaFoldDB" id="A0A1T5AQN1"/>
<organism evidence="1 2">
    <name type="scientific">Rhizorhabdus histidinilytica</name>
    <dbReference type="NCBI Taxonomy" id="439228"/>
    <lineage>
        <taxon>Bacteria</taxon>
        <taxon>Pseudomonadati</taxon>
        <taxon>Pseudomonadota</taxon>
        <taxon>Alphaproteobacteria</taxon>
        <taxon>Sphingomonadales</taxon>
        <taxon>Sphingomonadaceae</taxon>
        <taxon>Rhizorhabdus</taxon>
    </lineage>
</organism>
<accession>A0A1T5AQN1</accession>
<sequence length="396" mass="44037">MADGRTRTNWTRTPLIVSFADNPRFNETYGFAGNSGHVNLEGQLLRDPASTARTVYVFMHPTSVLHLLPMPTALADAGLDVLCAASRYPRNDTALIFEKVAIDLGKWIAHARDDLGYEKVILVGWSGGGSLSLFYQAQAENPDITHTPAGDPVDLTAAGLRPADGVIFIAAHLSRAETMTEWLDPSVIDELDPDRRDPELDIYAPDCPHQPPYDAAFVARFRAAQVARNRRITAWVQETLERLRAIDSPEQERAFVVHRTMCDVRWLDPAIDPSDRRPGWTYMGDPRAVNVGPVGLARYTTLRSWLSQWSYDLSNAKGPMNAAKVRRTPVLQIENTADEAVPSTHNPAIRDALATPDKEYVSLKGATHYYLGQPELLARCIDTVIDWSRRKGLLEA</sequence>
<keyword evidence="2" id="KW-1185">Reference proteome</keyword>